<dbReference type="Pfam" id="PF11450">
    <property type="entry name" value="DUF3008"/>
    <property type="match status" value="1"/>
</dbReference>
<feature type="compositionally biased region" description="Basic residues" evidence="1">
    <location>
        <begin position="17"/>
        <end position="27"/>
    </location>
</feature>
<protein>
    <recommendedName>
        <fullName evidence="3">DUF3008 domain-containing protein</fullName>
    </recommendedName>
</protein>
<accession>A0A6M3KMA6</accession>
<name>A0A6M3KMA6_9ZZZZ</name>
<evidence type="ECO:0000313" key="2">
    <source>
        <dbReference type="EMBL" id="QJA82850.1"/>
    </source>
</evidence>
<gene>
    <name evidence="2" type="ORF">MM415A00367_0038</name>
</gene>
<sequence>MPAVSKKQQRFMGAELKRKRAGKKTKTKMTEKQLEEFASTKRKGLPARKKKKK</sequence>
<feature type="compositionally biased region" description="Basic residues" evidence="1">
    <location>
        <begin position="40"/>
        <end position="53"/>
    </location>
</feature>
<dbReference type="EMBL" id="MT142497">
    <property type="protein sequence ID" value="QJA82850.1"/>
    <property type="molecule type" value="Genomic_DNA"/>
</dbReference>
<evidence type="ECO:0008006" key="3">
    <source>
        <dbReference type="Google" id="ProtNLM"/>
    </source>
</evidence>
<feature type="compositionally biased region" description="Basic and acidic residues" evidence="1">
    <location>
        <begin position="28"/>
        <end position="39"/>
    </location>
</feature>
<dbReference type="InterPro" id="IPR021553">
    <property type="entry name" value="DUF3008"/>
</dbReference>
<feature type="region of interest" description="Disordered" evidence="1">
    <location>
        <begin position="1"/>
        <end position="53"/>
    </location>
</feature>
<evidence type="ECO:0000256" key="1">
    <source>
        <dbReference type="SAM" id="MobiDB-lite"/>
    </source>
</evidence>
<dbReference type="AlphaFoldDB" id="A0A6M3KMA6"/>
<organism evidence="2">
    <name type="scientific">viral metagenome</name>
    <dbReference type="NCBI Taxonomy" id="1070528"/>
    <lineage>
        <taxon>unclassified sequences</taxon>
        <taxon>metagenomes</taxon>
        <taxon>organismal metagenomes</taxon>
    </lineage>
</organism>
<proteinExistence type="predicted"/>
<reference evidence="2" key="1">
    <citation type="submission" date="2020-03" db="EMBL/GenBank/DDBJ databases">
        <title>The deep terrestrial virosphere.</title>
        <authorList>
            <person name="Holmfeldt K."/>
            <person name="Nilsson E."/>
            <person name="Simone D."/>
            <person name="Lopez-Fernandez M."/>
            <person name="Wu X."/>
            <person name="de Brujin I."/>
            <person name="Lundin D."/>
            <person name="Andersson A."/>
            <person name="Bertilsson S."/>
            <person name="Dopson M."/>
        </authorList>
    </citation>
    <scope>NUCLEOTIDE SEQUENCE</scope>
    <source>
        <strain evidence="2">MM415A00367</strain>
    </source>
</reference>